<keyword evidence="4" id="KW-1185">Reference proteome</keyword>
<gene>
    <name evidence="3" type="ORF">O9G_003006</name>
</gene>
<name>A0A075AVD0_ROZAC</name>
<keyword evidence="1" id="KW-0547">Nucleotide-binding</keyword>
<dbReference type="SMART" id="SM00173">
    <property type="entry name" value="RAS"/>
    <property type="match status" value="1"/>
</dbReference>
<dbReference type="Pfam" id="PF00071">
    <property type="entry name" value="Ras"/>
    <property type="match status" value="1"/>
</dbReference>
<dbReference type="InterPro" id="IPR001806">
    <property type="entry name" value="Small_GTPase"/>
</dbReference>
<dbReference type="PROSITE" id="PS51421">
    <property type="entry name" value="RAS"/>
    <property type="match status" value="1"/>
</dbReference>
<dbReference type="SMART" id="SM00174">
    <property type="entry name" value="RHO"/>
    <property type="match status" value="1"/>
</dbReference>
<dbReference type="GO" id="GO:0016020">
    <property type="term" value="C:membrane"/>
    <property type="evidence" value="ECO:0007669"/>
    <property type="project" value="InterPro"/>
</dbReference>
<dbReference type="CDD" id="cd00876">
    <property type="entry name" value="Ras"/>
    <property type="match status" value="1"/>
</dbReference>
<protein>
    <submittedName>
        <fullName evidence="3">Small GTPase superfamily domain-containing protein</fullName>
    </submittedName>
</protein>
<evidence type="ECO:0000313" key="3">
    <source>
        <dbReference type="EMBL" id="EPZ34286.1"/>
    </source>
</evidence>
<dbReference type="InterPro" id="IPR020849">
    <property type="entry name" value="Small_GTPase_Ras-type"/>
</dbReference>
<dbReference type="SMART" id="SM00175">
    <property type="entry name" value="RAB"/>
    <property type="match status" value="1"/>
</dbReference>
<dbReference type="GO" id="GO:0005525">
    <property type="term" value="F:GTP binding"/>
    <property type="evidence" value="ECO:0007669"/>
    <property type="project" value="UniProtKB-KW"/>
</dbReference>
<dbReference type="GO" id="GO:0003924">
    <property type="term" value="F:GTPase activity"/>
    <property type="evidence" value="ECO:0007669"/>
    <property type="project" value="InterPro"/>
</dbReference>
<dbReference type="PROSITE" id="PS51419">
    <property type="entry name" value="RAB"/>
    <property type="match status" value="1"/>
</dbReference>
<dbReference type="OrthoDB" id="5976022at2759"/>
<reference evidence="3 4" key="1">
    <citation type="journal article" date="2013" name="Curr. Biol.">
        <title>Shared signatures of parasitism and phylogenomics unite Cryptomycota and microsporidia.</title>
        <authorList>
            <person name="James T.Y."/>
            <person name="Pelin A."/>
            <person name="Bonen L."/>
            <person name="Ahrendt S."/>
            <person name="Sain D."/>
            <person name="Corradi N."/>
            <person name="Stajich J.E."/>
        </authorList>
    </citation>
    <scope>NUCLEOTIDE SEQUENCE [LARGE SCALE GENOMIC DNA]</scope>
    <source>
        <strain evidence="3 4">CSF55</strain>
    </source>
</reference>
<dbReference type="InterPro" id="IPR027417">
    <property type="entry name" value="P-loop_NTPase"/>
</dbReference>
<dbReference type="EMBL" id="KE560966">
    <property type="protein sequence ID" value="EPZ34286.1"/>
    <property type="molecule type" value="Genomic_DNA"/>
</dbReference>
<dbReference type="AlphaFoldDB" id="A0A075AVD0"/>
<dbReference type="FunFam" id="3.40.50.300:FF:001423">
    <property type="entry name" value="Ras family GTPase"/>
    <property type="match status" value="1"/>
</dbReference>
<accession>A0A075AVD0</accession>
<dbReference type="InterPro" id="IPR005225">
    <property type="entry name" value="Small_GTP-bd"/>
</dbReference>
<dbReference type="OMA" id="CESINCP"/>
<organism evidence="3 4">
    <name type="scientific">Rozella allomycis (strain CSF55)</name>
    <dbReference type="NCBI Taxonomy" id="988480"/>
    <lineage>
        <taxon>Eukaryota</taxon>
        <taxon>Fungi</taxon>
        <taxon>Fungi incertae sedis</taxon>
        <taxon>Cryptomycota</taxon>
        <taxon>Cryptomycota incertae sedis</taxon>
        <taxon>Rozella</taxon>
    </lineage>
</organism>
<dbReference type="SUPFAM" id="SSF52540">
    <property type="entry name" value="P-loop containing nucleoside triphosphate hydrolases"/>
    <property type="match status" value="1"/>
</dbReference>
<dbReference type="PANTHER" id="PTHR24070">
    <property type="entry name" value="RAS, DI-RAS, AND RHEB FAMILY MEMBERS OF SMALL GTPASE SUPERFAMILY"/>
    <property type="match status" value="1"/>
</dbReference>
<proteinExistence type="predicted"/>
<dbReference type="Proteomes" id="UP000030755">
    <property type="component" value="Unassembled WGS sequence"/>
</dbReference>
<dbReference type="NCBIfam" id="TIGR00231">
    <property type="entry name" value="small_GTP"/>
    <property type="match status" value="1"/>
</dbReference>
<dbReference type="HOGENOM" id="CLU_041217_9_8_1"/>
<dbReference type="PRINTS" id="PR00449">
    <property type="entry name" value="RASTRNSFRMNG"/>
</dbReference>
<dbReference type="GO" id="GO:0007165">
    <property type="term" value="P:signal transduction"/>
    <property type="evidence" value="ECO:0007669"/>
    <property type="project" value="InterPro"/>
</dbReference>
<keyword evidence="2" id="KW-0342">GTP-binding</keyword>
<dbReference type="STRING" id="988480.A0A075AVD0"/>
<evidence type="ECO:0000256" key="2">
    <source>
        <dbReference type="ARBA" id="ARBA00023134"/>
    </source>
</evidence>
<evidence type="ECO:0000313" key="4">
    <source>
        <dbReference type="Proteomes" id="UP000030755"/>
    </source>
</evidence>
<dbReference type="Gene3D" id="3.40.50.300">
    <property type="entry name" value="P-loop containing nucleotide triphosphate hydrolases"/>
    <property type="match status" value="1"/>
</dbReference>
<sequence>MPDDTKILNDQNDEHTIVVVGSGGVGKSCLTVRFLKDEFTSEYDPTVEENYRKKVTIENIPSVVNIIDTAGQQEFTALRDQHLMSGEAFLIVFAINDKTSFDECFELIDSVITLKDTNDVPFVLVGNKCVIIWCDVKKDMENLREVTKEMVETKTRESKIPYIETSAKDNINVNQAFEDLIKETRRIKRLISDKEKMTKPKVYSCCTIL</sequence>
<evidence type="ECO:0000256" key="1">
    <source>
        <dbReference type="ARBA" id="ARBA00022741"/>
    </source>
</evidence>
<dbReference type="PROSITE" id="PS51420">
    <property type="entry name" value="RHO"/>
    <property type="match status" value="1"/>
</dbReference>